<name>A0A7K0C985_9ACTN</name>
<dbReference type="Proteomes" id="UP000466345">
    <property type="component" value="Unassembled WGS sequence"/>
</dbReference>
<gene>
    <name evidence="1" type="ORF">SRB5_01140</name>
</gene>
<organism evidence="1 2">
    <name type="scientific">Streptomyces smaragdinus</name>
    <dbReference type="NCBI Taxonomy" id="2585196"/>
    <lineage>
        <taxon>Bacteria</taxon>
        <taxon>Bacillati</taxon>
        <taxon>Actinomycetota</taxon>
        <taxon>Actinomycetes</taxon>
        <taxon>Kitasatosporales</taxon>
        <taxon>Streptomycetaceae</taxon>
        <taxon>Streptomyces</taxon>
    </lineage>
</organism>
<reference evidence="1 2" key="1">
    <citation type="submission" date="2019-10" db="EMBL/GenBank/DDBJ databases">
        <title>Streptomyces smaragdinus sp. nov. and Streptomyces fabii sp. nov., isolated from the gut of fungus growing-termite Macrotermes natalensis.</title>
        <authorList>
            <person name="Schwitalla J."/>
            <person name="Benndorf R."/>
            <person name="Martin K."/>
            <person name="De Beer W."/>
            <person name="Kaster A.-K."/>
            <person name="Vollmers J."/>
            <person name="Poulsen M."/>
            <person name="Beemelmanns C."/>
        </authorList>
    </citation>
    <scope>NUCLEOTIDE SEQUENCE [LARGE SCALE GENOMIC DNA]</scope>
    <source>
        <strain evidence="1 2">RB5</strain>
    </source>
</reference>
<evidence type="ECO:0000313" key="1">
    <source>
        <dbReference type="EMBL" id="MQY10010.1"/>
    </source>
</evidence>
<keyword evidence="2" id="KW-1185">Reference proteome</keyword>
<sequence>MLTASECPSCPGCQYDDIAVVRDALEYLTGLLPPPARTEFRRLLTGLDTQFRRRTLPDPDPSHWHDWSGSPYPWWHRRLYSGI</sequence>
<evidence type="ECO:0000313" key="2">
    <source>
        <dbReference type="Proteomes" id="UP000466345"/>
    </source>
</evidence>
<dbReference type="AlphaFoldDB" id="A0A7K0C985"/>
<proteinExistence type="predicted"/>
<comment type="caution">
    <text evidence="1">The sequence shown here is derived from an EMBL/GenBank/DDBJ whole genome shotgun (WGS) entry which is preliminary data.</text>
</comment>
<protein>
    <submittedName>
        <fullName evidence="1">Uncharacterized protein</fullName>
    </submittedName>
</protein>
<accession>A0A7K0C985</accession>
<dbReference type="EMBL" id="WEGJ01000001">
    <property type="protein sequence ID" value="MQY10010.1"/>
    <property type="molecule type" value="Genomic_DNA"/>
</dbReference>